<reference evidence="3" key="1">
    <citation type="journal article" date="2019" name="Int. J. Syst. Evol. Microbiol.">
        <title>The Global Catalogue of Microorganisms (GCM) 10K type strain sequencing project: providing services to taxonomists for standard genome sequencing and annotation.</title>
        <authorList>
            <consortium name="The Broad Institute Genomics Platform"/>
            <consortium name="The Broad Institute Genome Sequencing Center for Infectious Disease"/>
            <person name="Wu L."/>
            <person name="Ma J."/>
        </authorList>
    </citation>
    <scope>NUCLEOTIDE SEQUENCE [LARGE SCALE GENOMIC DNA]</scope>
    <source>
        <strain evidence="3">JCM 4855</strain>
    </source>
</reference>
<dbReference type="RefSeq" id="WP_385869800.1">
    <property type="nucleotide sequence ID" value="NZ_JBHSYM010000057.1"/>
</dbReference>
<evidence type="ECO:0000313" key="3">
    <source>
        <dbReference type="Proteomes" id="UP001596409"/>
    </source>
</evidence>
<dbReference type="EMBL" id="JBHSYM010000057">
    <property type="protein sequence ID" value="MFC7014992.1"/>
    <property type="molecule type" value="Genomic_DNA"/>
</dbReference>
<feature type="domain" description="NADP-dependent oxidoreductase" evidence="1">
    <location>
        <begin position="15"/>
        <end position="77"/>
    </location>
</feature>
<dbReference type="Gene3D" id="3.20.20.100">
    <property type="entry name" value="NADP-dependent oxidoreductase domain"/>
    <property type="match status" value="1"/>
</dbReference>
<keyword evidence="3" id="KW-1185">Reference proteome</keyword>
<proteinExistence type="predicted"/>
<dbReference type="InterPro" id="IPR023210">
    <property type="entry name" value="NADP_OxRdtase_dom"/>
</dbReference>
<organism evidence="2 3">
    <name type="scientific">Streptomyces viridiviolaceus</name>
    <dbReference type="NCBI Taxonomy" id="68282"/>
    <lineage>
        <taxon>Bacteria</taxon>
        <taxon>Bacillati</taxon>
        <taxon>Actinomycetota</taxon>
        <taxon>Actinomycetes</taxon>
        <taxon>Kitasatosporales</taxon>
        <taxon>Streptomycetaceae</taxon>
        <taxon>Streptomyces</taxon>
    </lineage>
</organism>
<dbReference type="Proteomes" id="UP001596409">
    <property type="component" value="Unassembled WGS sequence"/>
</dbReference>
<dbReference type="SUPFAM" id="SSF51430">
    <property type="entry name" value="NAD(P)-linked oxidoreductase"/>
    <property type="match status" value="1"/>
</dbReference>
<sequence length="96" mass="9782">LAGGTHFEYQQAPPEIVDRVGKLKALTEKHGVSIKAAALQFSLAHPAAAAVIPGATRPSRIAEDTAALTEDIPAAFWTGLRASGLVSSAAPLPNGA</sequence>
<name>A0ABW2E8E4_9ACTN</name>
<feature type="non-terminal residue" evidence="2">
    <location>
        <position position="1"/>
    </location>
</feature>
<accession>A0ABW2E8E4</accession>
<evidence type="ECO:0000259" key="1">
    <source>
        <dbReference type="Pfam" id="PF00248"/>
    </source>
</evidence>
<comment type="caution">
    <text evidence="2">The sequence shown here is derived from an EMBL/GenBank/DDBJ whole genome shotgun (WGS) entry which is preliminary data.</text>
</comment>
<gene>
    <name evidence="2" type="ORF">ACFQMH_25475</name>
</gene>
<dbReference type="Pfam" id="PF00248">
    <property type="entry name" value="Aldo_ket_red"/>
    <property type="match status" value="1"/>
</dbReference>
<evidence type="ECO:0000313" key="2">
    <source>
        <dbReference type="EMBL" id="MFC7014992.1"/>
    </source>
</evidence>
<dbReference type="InterPro" id="IPR036812">
    <property type="entry name" value="NAD(P)_OxRdtase_dom_sf"/>
</dbReference>
<protein>
    <submittedName>
        <fullName evidence="2">Aldo/keto reductase</fullName>
    </submittedName>
</protein>